<sequence length="124" mass="13607">MIDNHSFLKAGVVFHRCSASNSQADSTTPSPSSKDHLHPLLVLHLTEHSSPSLTHYQPSFGFTSSPFLLSPFNNPQPTHTHLFIKPSNSSTTPLPCLKPIEQASTAHTHHLPPPFDYPNIKPSP</sequence>
<evidence type="ECO:0000256" key="1">
    <source>
        <dbReference type="SAM" id="MobiDB-lite"/>
    </source>
</evidence>
<reference evidence="2 3" key="1">
    <citation type="journal article" date="2024" name="G3 (Bethesda)">
        <title>Genome assembly of Hibiscus sabdariffa L. provides insights into metabolisms of medicinal natural products.</title>
        <authorList>
            <person name="Kim T."/>
        </authorList>
    </citation>
    <scope>NUCLEOTIDE SEQUENCE [LARGE SCALE GENOMIC DNA]</scope>
    <source>
        <strain evidence="2">TK-2024</strain>
        <tissue evidence="2">Old leaves</tissue>
    </source>
</reference>
<proteinExistence type="predicted"/>
<organism evidence="2 3">
    <name type="scientific">Hibiscus sabdariffa</name>
    <name type="common">roselle</name>
    <dbReference type="NCBI Taxonomy" id="183260"/>
    <lineage>
        <taxon>Eukaryota</taxon>
        <taxon>Viridiplantae</taxon>
        <taxon>Streptophyta</taxon>
        <taxon>Embryophyta</taxon>
        <taxon>Tracheophyta</taxon>
        <taxon>Spermatophyta</taxon>
        <taxon>Magnoliopsida</taxon>
        <taxon>eudicotyledons</taxon>
        <taxon>Gunneridae</taxon>
        <taxon>Pentapetalae</taxon>
        <taxon>rosids</taxon>
        <taxon>malvids</taxon>
        <taxon>Malvales</taxon>
        <taxon>Malvaceae</taxon>
        <taxon>Malvoideae</taxon>
        <taxon>Hibiscus</taxon>
    </lineage>
</organism>
<feature type="region of interest" description="Disordered" evidence="1">
    <location>
        <begin position="102"/>
        <end position="124"/>
    </location>
</feature>
<keyword evidence="3" id="KW-1185">Reference proteome</keyword>
<name>A0ABR2DA62_9ROSI</name>
<protein>
    <submittedName>
        <fullName evidence="2">Uncharacterized protein</fullName>
    </submittedName>
</protein>
<evidence type="ECO:0000313" key="3">
    <source>
        <dbReference type="Proteomes" id="UP001472677"/>
    </source>
</evidence>
<accession>A0ABR2DA62</accession>
<gene>
    <name evidence="2" type="ORF">V6N12_047191</name>
</gene>
<dbReference type="EMBL" id="JBBPBM010000032">
    <property type="protein sequence ID" value="KAK8533787.1"/>
    <property type="molecule type" value="Genomic_DNA"/>
</dbReference>
<dbReference type="Proteomes" id="UP001472677">
    <property type="component" value="Unassembled WGS sequence"/>
</dbReference>
<evidence type="ECO:0000313" key="2">
    <source>
        <dbReference type="EMBL" id="KAK8533787.1"/>
    </source>
</evidence>
<comment type="caution">
    <text evidence="2">The sequence shown here is derived from an EMBL/GenBank/DDBJ whole genome shotgun (WGS) entry which is preliminary data.</text>
</comment>
<feature type="compositionally biased region" description="Pro residues" evidence="1">
    <location>
        <begin position="111"/>
        <end position="124"/>
    </location>
</feature>